<feature type="compositionally biased region" description="Basic and acidic residues" evidence="1">
    <location>
        <begin position="1"/>
        <end position="10"/>
    </location>
</feature>
<keyword evidence="3" id="KW-1185">Reference proteome</keyword>
<protein>
    <submittedName>
        <fullName evidence="2">Uncharacterized protein</fullName>
    </submittedName>
</protein>
<dbReference type="AlphaFoldDB" id="A0A4S4F0J2"/>
<evidence type="ECO:0000313" key="2">
    <source>
        <dbReference type="EMBL" id="THG22632.1"/>
    </source>
</evidence>
<reference evidence="2 3" key="1">
    <citation type="journal article" date="2018" name="Proc. Natl. Acad. Sci. U.S.A.">
        <title>Draft genome sequence of Camellia sinensis var. sinensis provides insights into the evolution of the tea genome and tea quality.</title>
        <authorList>
            <person name="Wei C."/>
            <person name="Yang H."/>
            <person name="Wang S."/>
            <person name="Zhao J."/>
            <person name="Liu C."/>
            <person name="Gao L."/>
            <person name="Xia E."/>
            <person name="Lu Y."/>
            <person name="Tai Y."/>
            <person name="She G."/>
            <person name="Sun J."/>
            <person name="Cao H."/>
            <person name="Tong W."/>
            <person name="Gao Q."/>
            <person name="Li Y."/>
            <person name="Deng W."/>
            <person name="Jiang X."/>
            <person name="Wang W."/>
            <person name="Chen Q."/>
            <person name="Zhang S."/>
            <person name="Li H."/>
            <person name="Wu J."/>
            <person name="Wang P."/>
            <person name="Li P."/>
            <person name="Shi C."/>
            <person name="Zheng F."/>
            <person name="Jian J."/>
            <person name="Huang B."/>
            <person name="Shan D."/>
            <person name="Shi M."/>
            <person name="Fang C."/>
            <person name="Yue Y."/>
            <person name="Li F."/>
            <person name="Li D."/>
            <person name="Wei S."/>
            <person name="Han B."/>
            <person name="Jiang C."/>
            <person name="Yin Y."/>
            <person name="Xia T."/>
            <person name="Zhang Z."/>
            <person name="Bennetzen J.L."/>
            <person name="Zhao S."/>
            <person name="Wan X."/>
        </authorList>
    </citation>
    <scope>NUCLEOTIDE SEQUENCE [LARGE SCALE GENOMIC DNA]</scope>
    <source>
        <strain evidence="3">cv. Shuchazao</strain>
        <tissue evidence="2">Leaf</tissue>
    </source>
</reference>
<evidence type="ECO:0000256" key="1">
    <source>
        <dbReference type="SAM" id="MobiDB-lite"/>
    </source>
</evidence>
<sequence>MALPMRRDLENPLSPPSSSSISSSATPPTPLIFHIGIVRATSLGFFAIDKQCDHHRGKGGLQLAKSDIFIIFIYKGWLNLRMLFVRSVLASYGSGAVGGGGFGVNSSWSNEFSLKEKTKTKRA</sequence>
<dbReference type="Proteomes" id="UP000306102">
    <property type="component" value="Unassembled WGS sequence"/>
</dbReference>
<feature type="region of interest" description="Disordered" evidence="1">
    <location>
        <begin position="1"/>
        <end position="26"/>
    </location>
</feature>
<accession>A0A4S4F0J2</accession>
<gene>
    <name evidence="2" type="ORF">TEA_026663</name>
</gene>
<feature type="compositionally biased region" description="Low complexity" evidence="1">
    <location>
        <begin position="16"/>
        <end position="26"/>
    </location>
</feature>
<dbReference type="EMBL" id="SDRB02000761">
    <property type="protein sequence ID" value="THG22632.1"/>
    <property type="molecule type" value="Genomic_DNA"/>
</dbReference>
<organism evidence="2 3">
    <name type="scientific">Camellia sinensis var. sinensis</name>
    <name type="common">China tea</name>
    <dbReference type="NCBI Taxonomy" id="542762"/>
    <lineage>
        <taxon>Eukaryota</taxon>
        <taxon>Viridiplantae</taxon>
        <taxon>Streptophyta</taxon>
        <taxon>Embryophyta</taxon>
        <taxon>Tracheophyta</taxon>
        <taxon>Spermatophyta</taxon>
        <taxon>Magnoliopsida</taxon>
        <taxon>eudicotyledons</taxon>
        <taxon>Gunneridae</taxon>
        <taxon>Pentapetalae</taxon>
        <taxon>asterids</taxon>
        <taxon>Ericales</taxon>
        <taxon>Theaceae</taxon>
        <taxon>Camellia</taxon>
    </lineage>
</organism>
<name>A0A4S4F0J2_CAMSN</name>
<comment type="caution">
    <text evidence="2">The sequence shown here is derived from an EMBL/GenBank/DDBJ whole genome shotgun (WGS) entry which is preliminary data.</text>
</comment>
<evidence type="ECO:0000313" key="3">
    <source>
        <dbReference type="Proteomes" id="UP000306102"/>
    </source>
</evidence>
<proteinExistence type="predicted"/>